<feature type="transmembrane region" description="Helical" evidence="1">
    <location>
        <begin position="120"/>
        <end position="139"/>
    </location>
</feature>
<sequence length="163" mass="17413">MPSSASRSRAPARRSPRPAPRVVAAPAAERPLLVPFAAFFGLVVAAEDVYLAWLMWTPEIGWDWFMAGPLLLAVLAVAGSALVFTGRSRGWVVLAVGAVLPLAALVGLAAFFVALGGGEALWSVVLLAVGPLGCLLLTVRRPVREWTRARRPPEGRRKPARSR</sequence>
<dbReference type="Proteomes" id="UP000198403">
    <property type="component" value="Unassembled WGS sequence"/>
</dbReference>
<proteinExistence type="predicted"/>
<keyword evidence="1" id="KW-1133">Transmembrane helix</keyword>
<protein>
    <submittedName>
        <fullName evidence="2">Uncharacterized protein</fullName>
    </submittedName>
</protein>
<dbReference type="EMBL" id="FZNO01000003">
    <property type="protein sequence ID" value="SNR33464.1"/>
    <property type="molecule type" value="Genomic_DNA"/>
</dbReference>
<evidence type="ECO:0000313" key="3">
    <source>
        <dbReference type="Proteomes" id="UP000198403"/>
    </source>
</evidence>
<accession>A0A238VH22</accession>
<reference evidence="2 3" key="1">
    <citation type="submission" date="2017-06" db="EMBL/GenBank/DDBJ databases">
        <authorList>
            <person name="Kim H.J."/>
            <person name="Triplett B.A."/>
        </authorList>
    </citation>
    <scope>NUCLEOTIDE SEQUENCE [LARGE SCALE GENOMIC DNA]</scope>
    <source>
        <strain evidence="2 3">DSM 44272</strain>
    </source>
</reference>
<evidence type="ECO:0000256" key="1">
    <source>
        <dbReference type="SAM" id="Phobius"/>
    </source>
</evidence>
<keyword evidence="1" id="KW-0472">Membrane</keyword>
<evidence type="ECO:0000313" key="2">
    <source>
        <dbReference type="EMBL" id="SNR33464.1"/>
    </source>
</evidence>
<name>A0A238VH22_9ACTN</name>
<feature type="transmembrane region" description="Helical" evidence="1">
    <location>
        <begin position="91"/>
        <end position="114"/>
    </location>
</feature>
<dbReference type="AlphaFoldDB" id="A0A238VH22"/>
<dbReference type="OrthoDB" id="5198798at2"/>
<keyword evidence="3" id="KW-1185">Reference proteome</keyword>
<dbReference type="RefSeq" id="WP_089335277.1">
    <property type="nucleotide sequence ID" value="NZ_FZNO01000003.1"/>
</dbReference>
<organism evidence="2 3">
    <name type="scientific">Blastococcus mobilis</name>
    <dbReference type="NCBI Taxonomy" id="1938746"/>
    <lineage>
        <taxon>Bacteria</taxon>
        <taxon>Bacillati</taxon>
        <taxon>Actinomycetota</taxon>
        <taxon>Actinomycetes</taxon>
        <taxon>Geodermatophilales</taxon>
        <taxon>Geodermatophilaceae</taxon>
        <taxon>Blastococcus</taxon>
    </lineage>
</organism>
<feature type="transmembrane region" description="Helical" evidence="1">
    <location>
        <begin position="62"/>
        <end position="84"/>
    </location>
</feature>
<gene>
    <name evidence="2" type="ORF">SAMN06272737_103137</name>
</gene>
<keyword evidence="1" id="KW-0812">Transmembrane</keyword>